<sequence>MLTLLSLLWALTVVLGIAQASPTNVVDVNLPEAAKPAAPTKTFILTQEDVDAYYEETGMTDVMGTNGMDEVSLSDLDDPPVYNITCPDKWQVYYYNWWPLLNAMCGTVAKMGGAWTDGPWTGVFGGNQAKIDRARKVTFDWAQTGENCQGSCVQVFSTLRNAGPCRGDEFWMKEKISMNYEGCGIAKFEYQYQQQAILENGRGECWNTKDYRPTYLPVKAIVKDFCEQSIKVIRQQGADQFVKDVSRGKDGLYFTSYNRQVDDALNRTRLYDVGMIHFWIKPRNNTIACPAGKTVQDIIEDKVDGLNEALCQQRILSIENMDCGAPLGKSDGGRLFADCFEWGVEASGYNGIDILG</sequence>
<evidence type="ECO:0000256" key="1">
    <source>
        <dbReference type="SAM" id="SignalP"/>
    </source>
</evidence>
<proteinExistence type="predicted"/>
<dbReference type="HOGENOM" id="CLU_050237_0_0_1"/>
<evidence type="ECO:0000313" key="2">
    <source>
        <dbReference type="EMBL" id="EXF80015.1"/>
    </source>
</evidence>
<organism evidence="2 3">
    <name type="scientific">Colletotrichum fioriniae PJ7</name>
    <dbReference type="NCBI Taxonomy" id="1445577"/>
    <lineage>
        <taxon>Eukaryota</taxon>
        <taxon>Fungi</taxon>
        <taxon>Dikarya</taxon>
        <taxon>Ascomycota</taxon>
        <taxon>Pezizomycotina</taxon>
        <taxon>Sordariomycetes</taxon>
        <taxon>Hypocreomycetidae</taxon>
        <taxon>Glomerellales</taxon>
        <taxon>Glomerellaceae</taxon>
        <taxon>Colletotrichum</taxon>
        <taxon>Colletotrichum acutatum species complex</taxon>
    </lineage>
</organism>
<dbReference type="OrthoDB" id="4788965at2759"/>
<dbReference type="EMBL" id="JARH01000489">
    <property type="protein sequence ID" value="EXF80015.1"/>
    <property type="molecule type" value="Genomic_DNA"/>
</dbReference>
<protein>
    <submittedName>
        <fullName evidence="2">Uncharacterized protein</fullName>
    </submittedName>
</protein>
<feature type="signal peptide" evidence="1">
    <location>
        <begin position="1"/>
        <end position="20"/>
    </location>
</feature>
<dbReference type="eggNOG" id="ENOG502T47A">
    <property type="taxonomic scope" value="Eukaryota"/>
</dbReference>
<evidence type="ECO:0000313" key="3">
    <source>
        <dbReference type="Proteomes" id="UP000020467"/>
    </source>
</evidence>
<dbReference type="AlphaFoldDB" id="A0A010QTQ7"/>
<keyword evidence="3" id="KW-1185">Reference proteome</keyword>
<dbReference type="KEGG" id="cfj:CFIO01_00911"/>
<reference evidence="2 3" key="1">
    <citation type="submission" date="2014-02" db="EMBL/GenBank/DDBJ databases">
        <title>The genome sequence of Colletotrichum fioriniae PJ7.</title>
        <authorList>
            <person name="Baroncelli R."/>
            <person name="Thon M.R."/>
        </authorList>
    </citation>
    <scope>NUCLEOTIDE SEQUENCE [LARGE SCALE GENOMIC DNA]</scope>
    <source>
        <strain evidence="2 3">PJ7</strain>
    </source>
</reference>
<feature type="chain" id="PRO_5001455657" evidence="1">
    <location>
        <begin position="21"/>
        <end position="356"/>
    </location>
</feature>
<comment type="caution">
    <text evidence="2">The sequence shown here is derived from an EMBL/GenBank/DDBJ whole genome shotgun (WGS) entry which is preliminary data.</text>
</comment>
<keyword evidence="1" id="KW-0732">Signal</keyword>
<name>A0A010QTQ7_9PEZI</name>
<dbReference type="Proteomes" id="UP000020467">
    <property type="component" value="Unassembled WGS sequence"/>
</dbReference>
<accession>A0A010QTQ7</accession>
<gene>
    <name evidence="2" type="ORF">CFIO01_00911</name>
</gene>